<evidence type="ECO:0000256" key="4">
    <source>
        <dbReference type="ARBA" id="ARBA00023136"/>
    </source>
</evidence>
<comment type="caution">
    <text evidence="6">The sequence shown here is derived from an EMBL/GenBank/DDBJ whole genome shotgun (WGS) entry which is preliminary data.</text>
</comment>
<proteinExistence type="predicted"/>
<evidence type="ECO:0000256" key="3">
    <source>
        <dbReference type="ARBA" id="ARBA00022989"/>
    </source>
</evidence>
<dbReference type="PANTHER" id="PTHR36460:SF1">
    <property type="entry name" value="UPF0132 DOMAIN PROTEIN (AFU_ORTHOLOGUE AFUA_3G10255)"/>
    <property type="match status" value="1"/>
</dbReference>
<evidence type="ECO:0000313" key="7">
    <source>
        <dbReference type="Proteomes" id="UP001185012"/>
    </source>
</evidence>
<keyword evidence="7" id="KW-1185">Reference proteome</keyword>
<keyword evidence="2 5" id="KW-0812">Transmembrane</keyword>
<dbReference type="PANTHER" id="PTHR36460">
    <property type="entry name" value="UPF0132 DOMAIN PROTEIN (AFU_ORTHOLOGUE AFUA_3G10255)"/>
    <property type="match status" value="1"/>
</dbReference>
<feature type="transmembrane region" description="Helical" evidence="5">
    <location>
        <begin position="54"/>
        <end position="74"/>
    </location>
</feature>
<evidence type="ECO:0000256" key="1">
    <source>
        <dbReference type="ARBA" id="ARBA00004141"/>
    </source>
</evidence>
<dbReference type="EMBL" id="JAVDQG010000010">
    <property type="protein sequence ID" value="MDR6227509.1"/>
    <property type="molecule type" value="Genomic_DNA"/>
</dbReference>
<feature type="transmembrane region" description="Helical" evidence="5">
    <location>
        <begin position="80"/>
        <end position="98"/>
    </location>
</feature>
<dbReference type="Pfam" id="PF09685">
    <property type="entry name" value="MamF_MmsF"/>
    <property type="match status" value="1"/>
</dbReference>
<comment type="subcellular location">
    <subcellularLocation>
        <location evidence="1">Membrane</location>
        <topology evidence="1">Multi-pass membrane protein</topology>
    </subcellularLocation>
</comment>
<evidence type="ECO:0000313" key="6">
    <source>
        <dbReference type="EMBL" id="MDR6227509.1"/>
    </source>
</evidence>
<dbReference type="Proteomes" id="UP001185012">
    <property type="component" value="Unassembled WGS sequence"/>
</dbReference>
<keyword evidence="4 5" id="KW-0472">Membrane</keyword>
<keyword evidence="3 5" id="KW-1133">Transmembrane helix</keyword>
<dbReference type="InterPro" id="IPR019109">
    <property type="entry name" value="MamF_MmsF"/>
</dbReference>
<dbReference type="RefSeq" id="WP_309868572.1">
    <property type="nucleotide sequence ID" value="NZ_JAVDQG010000010.1"/>
</dbReference>
<name>A0ABU1IRU1_9BACL</name>
<feature type="transmembrane region" description="Helical" evidence="5">
    <location>
        <begin position="24"/>
        <end position="42"/>
    </location>
</feature>
<reference evidence="6 7" key="1">
    <citation type="submission" date="2023-07" db="EMBL/GenBank/DDBJ databases">
        <title>Genomic Encyclopedia of Type Strains, Phase IV (KMG-IV): sequencing the most valuable type-strain genomes for metagenomic binning, comparative biology and taxonomic classification.</title>
        <authorList>
            <person name="Goeker M."/>
        </authorList>
    </citation>
    <scope>NUCLEOTIDE SEQUENCE [LARGE SCALE GENOMIC DNA]</scope>
    <source>
        <strain evidence="6 7">DSM 45903</strain>
    </source>
</reference>
<evidence type="ECO:0000256" key="5">
    <source>
        <dbReference type="SAM" id="Phobius"/>
    </source>
</evidence>
<organism evidence="6 7">
    <name type="scientific">Desmospora profundinema</name>
    <dbReference type="NCBI Taxonomy" id="1571184"/>
    <lineage>
        <taxon>Bacteria</taxon>
        <taxon>Bacillati</taxon>
        <taxon>Bacillota</taxon>
        <taxon>Bacilli</taxon>
        <taxon>Bacillales</taxon>
        <taxon>Thermoactinomycetaceae</taxon>
        <taxon>Desmospora</taxon>
    </lineage>
</organism>
<gene>
    <name evidence="6" type="ORF">JOE21_003532</name>
</gene>
<protein>
    <submittedName>
        <fullName evidence="6">Membrane protein</fullName>
    </submittedName>
</protein>
<accession>A0ABU1IRU1</accession>
<evidence type="ECO:0000256" key="2">
    <source>
        <dbReference type="ARBA" id="ARBA00022692"/>
    </source>
</evidence>
<sequence length="120" mass="13598">MDNENQSEVVPKKRESSTGLDPKVAALLCYVLGWVTGLIFLLMEKENRFVKFHAWQSIITFGGLTVLSLVANFIPILGQIISFLLFPISLVLWIVLMVKAYQEEWYKLPVAGDIAENQLK</sequence>